<name>A0A7W9SUW5_ARMRO</name>
<sequence>MGTSVAMVKNWIERCRHWNPFISVRALEAARSAVRRARQRASDDDLSPLVALLDFPDEWIVGEAARGISKLGGEEAVGALITHLENPEPLNVAKVAWALGRLRAPEAVEVLRKHARRGVPDAVRSLGLIGDNAAVPTLVALLESGLVVGKDSPLLKEIFQALRRLPDIRALPVLTRYWTIYGEIAKQRYDVWGQKDAEELVLVLGEVGDECVLAELERIHSEFV</sequence>
<dbReference type="AlphaFoldDB" id="A0A7W9SUW5"/>
<comment type="caution">
    <text evidence="1">The sequence shown here is derived from an EMBL/GenBank/DDBJ whole genome shotgun (WGS) entry which is preliminary data.</text>
</comment>
<dbReference type="SMART" id="SM00567">
    <property type="entry name" value="EZ_HEAT"/>
    <property type="match status" value="3"/>
</dbReference>
<evidence type="ECO:0000313" key="1">
    <source>
        <dbReference type="EMBL" id="MBB6052394.1"/>
    </source>
</evidence>
<protein>
    <submittedName>
        <fullName evidence="1">HEAT repeat protein</fullName>
    </submittedName>
</protein>
<dbReference type="SUPFAM" id="SSF48371">
    <property type="entry name" value="ARM repeat"/>
    <property type="match status" value="1"/>
</dbReference>
<reference evidence="1 2" key="1">
    <citation type="submission" date="2020-08" db="EMBL/GenBank/DDBJ databases">
        <title>Genomic Encyclopedia of Type Strains, Phase IV (KMG-IV): sequencing the most valuable type-strain genomes for metagenomic binning, comparative biology and taxonomic classification.</title>
        <authorList>
            <person name="Goeker M."/>
        </authorList>
    </citation>
    <scope>NUCLEOTIDE SEQUENCE [LARGE SCALE GENOMIC DNA]</scope>
    <source>
        <strain evidence="1 2">DSM 23562</strain>
    </source>
</reference>
<proteinExistence type="predicted"/>
<gene>
    <name evidence="1" type="ORF">HNQ39_004215</name>
</gene>
<dbReference type="InterPro" id="IPR004155">
    <property type="entry name" value="PBS_lyase_HEAT"/>
</dbReference>
<organism evidence="1 2">
    <name type="scientific">Armatimonas rosea</name>
    <dbReference type="NCBI Taxonomy" id="685828"/>
    <lineage>
        <taxon>Bacteria</taxon>
        <taxon>Bacillati</taxon>
        <taxon>Armatimonadota</taxon>
        <taxon>Armatimonadia</taxon>
        <taxon>Armatimonadales</taxon>
        <taxon>Armatimonadaceae</taxon>
        <taxon>Armatimonas</taxon>
    </lineage>
</organism>
<accession>A0A7W9SUW5</accession>
<dbReference type="EMBL" id="JACHGW010000004">
    <property type="protein sequence ID" value="MBB6052394.1"/>
    <property type="molecule type" value="Genomic_DNA"/>
</dbReference>
<dbReference type="InterPro" id="IPR016024">
    <property type="entry name" value="ARM-type_fold"/>
</dbReference>
<evidence type="ECO:0000313" key="2">
    <source>
        <dbReference type="Proteomes" id="UP000520814"/>
    </source>
</evidence>
<dbReference type="Pfam" id="PF13646">
    <property type="entry name" value="HEAT_2"/>
    <property type="match status" value="1"/>
</dbReference>
<dbReference type="Gene3D" id="1.25.10.10">
    <property type="entry name" value="Leucine-rich Repeat Variant"/>
    <property type="match status" value="1"/>
</dbReference>
<dbReference type="Proteomes" id="UP000520814">
    <property type="component" value="Unassembled WGS sequence"/>
</dbReference>
<dbReference type="InterPro" id="IPR011989">
    <property type="entry name" value="ARM-like"/>
</dbReference>
<keyword evidence="2" id="KW-1185">Reference proteome</keyword>